<keyword evidence="1" id="KW-0472">Membrane</keyword>
<evidence type="ECO:0000313" key="3">
    <source>
        <dbReference type="Proteomes" id="UP000004508"/>
    </source>
</evidence>
<dbReference type="InParanoid" id="D6TZZ1"/>
<proteinExistence type="predicted"/>
<feature type="transmembrane region" description="Helical" evidence="1">
    <location>
        <begin position="24"/>
        <end position="42"/>
    </location>
</feature>
<name>D6TZZ1_KTERA</name>
<reference evidence="2 3" key="1">
    <citation type="journal article" date="2011" name="Stand. Genomic Sci.">
        <title>Non-contiguous finished genome sequence and contextual data of the filamentous soil bacterium Ktedonobacter racemifer type strain (SOSP1-21).</title>
        <authorList>
            <person name="Chang Y.J."/>
            <person name="Land M."/>
            <person name="Hauser L."/>
            <person name="Chertkov O."/>
            <person name="Del Rio T.G."/>
            <person name="Nolan M."/>
            <person name="Copeland A."/>
            <person name="Tice H."/>
            <person name="Cheng J.F."/>
            <person name="Lucas S."/>
            <person name="Han C."/>
            <person name="Goodwin L."/>
            <person name="Pitluck S."/>
            <person name="Ivanova N."/>
            <person name="Ovchinikova G."/>
            <person name="Pati A."/>
            <person name="Chen A."/>
            <person name="Palaniappan K."/>
            <person name="Mavromatis K."/>
            <person name="Liolios K."/>
            <person name="Brettin T."/>
            <person name="Fiebig A."/>
            <person name="Rohde M."/>
            <person name="Abt B."/>
            <person name="Goker M."/>
            <person name="Detter J.C."/>
            <person name="Woyke T."/>
            <person name="Bristow J."/>
            <person name="Eisen J.A."/>
            <person name="Markowitz V."/>
            <person name="Hugenholtz P."/>
            <person name="Kyrpides N.C."/>
            <person name="Klenk H.P."/>
            <person name="Lapidus A."/>
        </authorList>
    </citation>
    <scope>NUCLEOTIDE SEQUENCE [LARGE SCALE GENOMIC DNA]</scope>
    <source>
        <strain evidence="3">DSM 44963</strain>
    </source>
</reference>
<organism evidence="2 3">
    <name type="scientific">Ktedonobacter racemifer DSM 44963</name>
    <dbReference type="NCBI Taxonomy" id="485913"/>
    <lineage>
        <taxon>Bacteria</taxon>
        <taxon>Bacillati</taxon>
        <taxon>Chloroflexota</taxon>
        <taxon>Ktedonobacteria</taxon>
        <taxon>Ktedonobacterales</taxon>
        <taxon>Ktedonobacteraceae</taxon>
        <taxon>Ktedonobacter</taxon>
    </lineage>
</organism>
<dbReference type="AlphaFoldDB" id="D6TZZ1"/>
<dbReference type="STRING" id="485913.Krac_2914"/>
<evidence type="ECO:0000256" key="1">
    <source>
        <dbReference type="SAM" id="Phobius"/>
    </source>
</evidence>
<keyword evidence="1" id="KW-1133">Transmembrane helix</keyword>
<keyword evidence="3" id="KW-1185">Reference proteome</keyword>
<gene>
    <name evidence="2" type="ORF">Krac_2914</name>
</gene>
<comment type="caution">
    <text evidence="2">The sequence shown here is derived from an EMBL/GenBank/DDBJ whole genome shotgun (WGS) entry which is preliminary data.</text>
</comment>
<dbReference type="Proteomes" id="UP000004508">
    <property type="component" value="Unassembled WGS sequence"/>
</dbReference>
<keyword evidence="1" id="KW-0812">Transmembrane</keyword>
<dbReference type="RefSeq" id="WP_007919989.1">
    <property type="nucleotide sequence ID" value="NZ_ADVG01000004.1"/>
</dbReference>
<sequence length="48" mass="5371">MLLLVYLLGAFISGLIVLRWPTLALLFPGSAIVTVLLAAFYHHSHQHR</sequence>
<protein>
    <submittedName>
        <fullName evidence="2">Uncharacterized protein</fullName>
    </submittedName>
</protein>
<dbReference type="EMBL" id="ADVG01000004">
    <property type="protein sequence ID" value="EFH82131.1"/>
    <property type="molecule type" value="Genomic_DNA"/>
</dbReference>
<evidence type="ECO:0000313" key="2">
    <source>
        <dbReference type="EMBL" id="EFH82131.1"/>
    </source>
</evidence>
<accession>D6TZZ1</accession>